<protein>
    <submittedName>
        <fullName evidence="1">Oxalate:formate antiporter</fullName>
    </submittedName>
</protein>
<dbReference type="Proteomes" id="UP001156102">
    <property type="component" value="Unassembled WGS sequence"/>
</dbReference>
<comment type="caution">
    <text evidence="1">The sequence shown here is derived from an EMBL/GenBank/DDBJ whole genome shotgun (WGS) entry which is preliminary data.</text>
</comment>
<dbReference type="AlphaFoldDB" id="A0AA42BPN2"/>
<name>A0AA42BPN2_9BACI</name>
<organism evidence="1 2">
    <name type="scientific">Ectobacillus ponti</name>
    <dbReference type="NCBI Taxonomy" id="2961894"/>
    <lineage>
        <taxon>Bacteria</taxon>
        <taxon>Bacillati</taxon>
        <taxon>Bacillota</taxon>
        <taxon>Bacilli</taxon>
        <taxon>Bacillales</taxon>
        <taxon>Bacillaceae</taxon>
        <taxon>Ectobacillus</taxon>
    </lineage>
</organism>
<proteinExistence type="predicted"/>
<gene>
    <name evidence="1" type="ORF">NK662_10270</name>
</gene>
<reference evidence="1" key="1">
    <citation type="submission" date="2022-07" db="EMBL/GenBank/DDBJ databases">
        <authorList>
            <person name="Li W.-J."/>
            <person name="Deng Q.-Q."/>
        </authorList>
    </citation>
    <scope>NUCLEOTIDE SEQUENCE</scope>
    <source>
        <strain evidence="1">SYSU M60031</strain>
    </source>
</reference>
<evidence type="ECO:0000313" key="2">
    <source>
        <dbReference type="Proteomes" id="UP001156102"/>
    </source>
</evidence>
<accession>A0AA42BPN2</accession>
<evidence type="ECO:0000313" key="1">
    <source>
        <dbReference type="EMBL" id="MCP8968922.1"/>
    </source>
</evidence>
<keyword evidence="2" id="KW-1185">Reference proteome</keyword>
<dbReference type="RefSeq" id="WP_254758831.1">
    <property type="nucleotide sequence ID" value="NZ_JANCLT010000004.1"/>
</dbReference>
<sequence>MSGGSDLIKDIIYINGDRRNHCFLTSGITFREFAGNIPSPLQSLLLLKHNFEWTDLNYHTLLEYVEEENVQRLIAADVEQFGEFCWVDVDDINDLDELEPAEIAELLYLAHKKEPIGKPFFPLLKNKYVYLSRDDGWYNKVYYRRLQDFSAMLSKVIPYKLGSFGRRRLLLFQKTRIYPAISKDIMEQLLPYAEDGLLFDLSHKDDSRRGLEIPLFVIGSFSGTDDILENLSEVKREASERAWLIFDKKDQEWKLSFE</sequence>
<dbReference type="EMBL" id="JANCLT010000004">
    <property type="protein sequence ID" value="MCP8968922.1"/>
    <property type="molecule type" value="Genomic_DNA"/>
</dbReference>